<protein>
    <submittedName>
        <fullName evidence="1">Uncharacterized protein</fullName>
    </submittedName>
</protein>
<dbReference type="AlphaFoldDB" id="A0A5N4CY73"/>
<dbReference type="Proteomes" id="UP000299084">
    <property type="component" value="Unassembled WGS sequence"/>
</dbReference>
<keyword evidence="2" id="KW-1185">Reference proteome</keyword>
<organism evidence="1 2">
    <name type="scientific">Camelus dromedarius</name>
    <name type="common">Dromedary</name>
    <name type="synonym">Arabian camel</name>
    <dbReference type="NCBI Taxonomy" id="9838"/>
    <lineage>
        <taxon>Eukaryota</taxon>
        <taxon>Metazoa</taxon>
        <taxon>Chordata</taxon>
        <taxon>Craniata</taxon>
        <taxon>Vertebrata</taxon>
        <taxon>Euteleostomi</taxon>
        <taxon>Mammalia</taxon>
        <taxon>Eutheria</taxon>
        <taxon>Laurasiatheria</taxon>
        <taxon>Artiodactyla</taxon>
        <taxon>Tylopoda</taxon>
        <taxon>Camelidae</taxon>
        <taxon>Camelus</taxon>
    </lineage>
</organism>
<comment type="caution">
    <text evidence="1">The sequence shown here is derived from an EMBL/GenBank/DDBJ whole genome shotgun (WGS) entry which is preliminary data.</text>
</comment>
<evidence type="ECO:0000313" key="1">
    <source>
        <dbReference type="EMBL" id="KAB1263789.1"/>
    </source>
</evidence>
<proteinExistence type="predicted"/>
<name>A0A5N4CY73_CAMDR</name>
<dbReference type="EMBL" id="JWIN03000018">
    <property type="protein sequence ID" value="KAB1263789.1"/>
    <property type="molecule type" value="Genomic_DNA"/>
</dbReference>
<sequence length="44" mass="5130">MCFVSQVVLPCEWAGTRNNSLRAQRFTEQREVFPSSLTWKGRRG</sequence>
<evidence type="ECO:0000313" key="2">
    <source>
        <dbReference type="Proteomes" id="UP000299084"/>
    </source>
</evidence>
<reference evidence="1 2" key="1">
    <citation type="journal article" date="2019" name="Mol. Ecol. Resour.">
        <title>Improving Illumina assemblies with Hi-C and long reads: an example with the North African dromedary.</title>
        <authorList>
            <person name="Elbers J.P."/>
            <person name="Rogers M.F."/>
            <person name="Perelman P.L."/>
            <person name="Proskuryakova A.A."/>
            <person name="Serdyukova N.A."/>
            <person name="Johnson W.E."/>
            <person name="Horin P."/>
            <person name="Corander J."/>
            <person name="Murphy D."/>
            <person name="Burger P.A."/>
        </authorList>
    </citation>
    <scope>NUCLEOTIDE SEQUENCE [LARGE SCALE GENOMIC DNA]</scope>
    <source>
        <strain evidence="1">Drom800</strain>
        <tissue evidence="1">Blood</tissue>
    </source>
</reference>
<accession>A0A5N4CY73</accession>
<gene>
    <name evidence="1" type="ORF">Cadr_000024132</name>
</gene>